<accession>A0A438EPJ0</accession>
<gene>
    <name evidence="3" type="ORF">CK203_092757</name>
</gene>
<reference evidence="3 4" key="1">
    <citation type="journal article" date="2018" name="PLoS Genet.">
        <title>Population sequencing reveals clonal diversity and ancestral inbreeding in the grapevine cultivar Chardonnay.</title>
        <authorList>
            <person name="Roach M.J."/>
            <person name="Johnson D.L."/>
            <person name="Bohlmann J."/>
            <person name="van Vuuren H.J."/>
            <person name="Jones S.J."/>
            <person name="Pretorius I.S."/>
            <person name="Schmidt S.A."/>
            <person name="Borneman A.R."/>
        </authorList>
    </citation>
    <scope>NUCLEOTIDE SEQUENCE [LARGE SCALE GENOMIC DNA]</scope>
    <source>
        <strain evidence="4">cv. Chardonnay</strain>
        <tissue evidence="3">Leaf</tissue>
    </source>
</reference>
<name>A0A438EPJ0_VITVI</name>
<dbReference type="EMBL" id="QGNW01001225">
    <property type="protein sequence ID" value="RVW49535.1"/>
    <property type="molecule type" value="Genomic_DNA"/>
</dbReference>
<evidence type="ECO:0000259" key="2">
    <source>
        <dbReference type="Pfam" id="PF03107"/>
    </source>
</evidence>
<feature type="domain" description="DC1" evidence="2">
    <location>
        <begin position="48"/>
        <end position="93"/>
    </location>
</feature>
<keyword evidence="1" id="KW-0677">Repeat</keyword>
<dbReference type="Proteomes" id="UP000288805">
    <property type="component" value="Unassembled WGS sequence"/>
</dbReference>
<evidence type="ECO:0000256" key="1">
    <source>
        <dbReference type="ARBA" id="ARBA00022737"/>
    </source>
</evidence>
<dbReference type="PANTHER" id="PTHR46477:SF15">
    <property type="entry name" value="CYSTEINE_HISTIDINE-RICH C1 DOMAIN PROTEIN"/>
    <property type="match status" value="1"/>
</dbReference>
<sequence>MPSLRSAPFHFASLSYLPLFLHMSFIQYESHATTSTTGVPPENITASFHPHPLRLKDAHETPYTCGGCKEKGLGKVYQCEDAENCDYHLHQQCYHLSDGGLPSFIEFPFLESKKCDFVFHQEAPGGDQRACYACGKDVKGWFYQCKMCKKPHYLHPCCAQLPIKQKGEKGIVLYLKAKTSSKCLECGSVNISQGLRGCSTFPTVGNTVIMWHVLWTWCDDDRYLIKETSDERKICSCESLTRAQSGAITKRSRRWGLLLH</sequence>
<dbReference type="Pfam" id="PF03107">
    <property type="entry name" value="C1_2"/>
    <property type="match status" value="1"/>
</dbReference>
<dbReference type="SUPFAM" id="SSF57889">
    <property type="entry name" value="Cysteine-rich domain"/>
    <property type="match status" value="1"/>
</dbReference>
<organism evidence="3 4">
    <name type="scientific">Vitis vinifera</name>
    <name type="common">Grape</name>
    <dbReference type="NCBI Taxonomy" id="29760"/>
    <lineage>
        <taxon>Eukaryota</taxon>
        <taxon>Viridiplantae</taxon>
        <taxon>Streptophyta</taxon>
        <taxon>Embryophyta</taxon>
        <taxon>Tracheophyta</taxon>
        <taxon>Spermatophyta</taxon>
        <taxon>Magnoliopsida</taxon>
        <taxon>eudicotyledons</taxon>
        <taxon>Gunneridae</taxon>
        <taxon>Pentapetalae</taxon>
        <taxon>rosids</taxon>
        <taxon>Vitales</taxon>
        <taxon>Vitaceae</taxon>
        <taxon>Viteae</taxon>
        <taxon>Vitis</taxon>
    </lineage>
</organism>
<dbReference type="AlphaFoldDB" id="A0A438EPJ0"/>
<dbReference type="InterPro" id="IPR046349">
    <property type="entry name" value="C1-like_sf"/>
</dbReference>
<dbReference type="InterPro" id="IPR004146">
    <property type="entry name" value="DC1"/>
</dbReference>
<protein>
    <recommendedName>
        <fullName evidence="2">DC1 domain-containing protein</fullName>
    </recommendedName>
</protein>
<evidence type="ECO:0000313" key="3">
    <source>
        <dbReference type="EMBL" id="RVW49535.1"/>
    </source>
</evidence>
<dbReference type="PANTHER" id="PTHR46477">
    <property type="entry name" value="CYSTEINE/HISTIDINE-RICH C1 DOMAIN FAMILY PROTEIN"/>
    <property type="match status" value="1"/>
</dbReference>
<proteinExistence type="predicted"/>
<comment type="caution">
    <text evidence="3">The sequence shown here is derived from an EMBL/GenBank/DDBJ whole genome shotgun (WGS) entry which is preliminary data.</text>
</comment>
<evidence type="ECO:0000313" key="4">
    <source>
        <dbReference type="Proteomes" id="UP000288805"/>
    </source>
</evidence>